<reference evidence="3 4" key="1">
    <citation type="journal article" date="2011" name="J. Bacteriol.">
        <title>Genome sequence of the ethanol-producing Zymomonas mobilis subsp. pomaceae lectotype strain ATCC 29192.</title>
        <authorList>
            <person name="Kouvelis V.N."/>
            <person name="Davenport K.W."/>
            <person name="Brettin T.S."/>
            <person name="Bruce D."/>
            <person name="Detter C."/>
            <person name="Han C.S."/>
            <person name="Nolan M."/>
            <person name="Tapia R."/>
            <person name="Damoulaki A."/>
            <person name="Kyrpides N.C."/>
            <person name="Typas M.A."/>
            <person name="Pappas K.M."/>
        </authorList>
    </citation>
    <scope>NUCLEOTIDE SEQUENCE [LARGE SCALE GENOMIC DNA]</scope>
    <source>
        <strain evidence="4">ATCC 29192 / DSM 22645 / JCM 10191 / CCUG 17912 / NBRC 13757 / NCIMB 11200 / NRRL B-4491 / Barker I</strain>
    </source>
</reference>
<dbReference type="HOGENOM" id="CLU_879836_0_0_5"/>
<feature type="compositionally biased region" description="Basic and acidic residues" evidence="1">
    <location>
        <begin position="221"/>
        <end position="250"/>
    </location>
</feature>
<organism evidence="3 4">
    <name type="scientific">Zymomonas mobilis subsp. pomaceae (strain ATCC 29192 / DSM 22645 / JCM 10191 / CCUG 17912 / NBRC 13757 / NCIMB 11200 / NRRL B-4491 / Barker I)</name>
    <dbReference type="NCBI Taxonomy" id="579138"/>
    <lineage>
        <taxon>Bacteria</taxon>
        <taxon>Pseudomonadati</taxon>
        <taxon>Pseudomonadota</taxon>
        <taxon>Alphaproteobacteria</taxon>
        <taxon>Sphingomonadales</taxon>
        <taxon>Zymomonadaceae</taxon>
        <taxon>Zymomonas</taxon>
    </lineage>
</organism>
<gene>
    <name evidence="3" type="ordered locus">Zymop_1340</name>
</gene>
<dbReference type="AlphaFoldDB" id="F8EUT4"/>
<feature type="transmembrane region" description="Helical" evidence="2">
    <location>
        <begin position="17"/>
        <end position="37"/>
    </location>
</feature>
<dbReference type="PATRIC" id="fig|579138.3.peg.1420"/>
<feature type="transmembrane region" description="Helical" evidence="2">
    <location>
        <begin position="64"/>
        <end position="89"/>
    </location>
</feature>
<feature type="compositionally biased region" description="Polar residues" evidence="1">
    <location>
        <begin position="252"/>
        <end position="261"/>
    </location>
</feature>
<dbReference type="KEGG" id="zmp:Zymop_1340"/>
<keyword evidence="2" id="KW-0812">Transmembrane</keyword>
<protein>
    <submittedName>
        <fullName evidence="3">Uncharacterized protein</fullName>
    </submittedName>
</protein>
<accession>F8EUT4</accession>
<sequence>MIAVGKNYGDNRSKEKILIGFSSISLALASFAFLIAMPPDILSNWENVVGLTRFTSSTTLLARLALAIPLATITGGSTALIMVTLFAYFRHQIESSLKKEDQTEDIYTQTYFEQDYRNQVQSEIELSNIFYEKKESDKRAQSPISQIKEKRINQESLSTSPFYKPKENPEAAVIIDEKSGESLSLSSDTLHKNAQAKNLEVIVFIDKKSEVDGIHLQTKEDISSKSRNNYHDIEGKKEGEHPIDSEKVLSDDVQSSPSSKEITSEEDALLLSSEYIFQKPIQDSPDHVSPDPAFVKLLQSDRDQALYQALHLLNEMRRNVTIVLKKPKNTPIS</sequence>
<keyword evidence="2" id="KW-1133">Transmembrane helix</keyword>
<dbReference type="EMBL" id="CP002865">
    <property type="protein sequence ID" value="AEI38230.1"/>
    <property type="molecule type" value="Genomic_DNA"/>
</dbReference>
<evidence type="ECO:0000313" key="4">
    <source>
        <dbReference type="Proteomes" id="UP000000491"/>
    </source>
</evidence>
<evidence type="ECO:0000313" key="3">
    <source>
        <dbReference type="EMBL" id="AEI38230.1"/>
    </source>
</evidence>
<proteinExistence type="predicted"/>
<keyword evidence="2" id="KW-0472">Membrane</keyword>
<name>F8EUT4_ZYMMT</name>
<evidence type="ECO:0000256" key="2">
    <source>
        <dbReference type="SAM" id="Phobius"/>
    </source>
</evidence>
<feature type="region of interest" description="Disordered" evidence="1">
    <location>
        <begin position="221"/>
        <end position="264"/>
    </location>
</feature>
<dbReference type="Proteomes" id="UP000000491">
    <property type="component" value="Chromosome"/>
</dbReference>
<evidence type="ECO:0000256" key="1">
    <source>
        <dbReference type="SAM" id="MobiDB-lite"/>
    </source>
</evidence>